<evidence type="ECO:0000313" key="2">
    <source>
        <dbReference type="Proteomes" id="UP001054837"/>
    </source>
</evidence>
<dbReference type="EMBL" id="BPLQ01013869">
    <property type="protein sequence ID" value="GIY75473.1"/>
    <property type="molecule type" value="Genomic_DNA"/>
</dbReference>
<evidence type="ECO:0000313" key="1">
    <source>
        <dbReference type="EMBL" id="GIY75473.1"/>
    </source>
</evidence>
<reference evidence="1 2" key="1">
    <citation type="submission" date="2021-06" db="EMBL/GenBank/DDBJ databases">
        <title>Caerostris darwini draft genome.</title>
        <authorList>
            <person name="Kono N."/>
            <person name="Arakawa K."/>
        </authorList>
    </citation>
    <scope>NUCLEOTIDE SEQUENCE [LARGE SCALE GENOMIC DNA]</scope>
</reference>
<protein>
    <submittedName>
        <fullName evidence="1">Uncharacterized protein</fullName>
    </submittedName>
</protein>
<keyword evidence="2" id="KW-1185">Reference proteome</keyword>
<accession>A0AAV4VZ98</accession>
<dbReference type="AlphaFoldDB" id="A0AAV4VZ98"/>
<sequence>MVRKSSKSKELSDRSEYYQAKQIFESLKEDGEEEEDKNFVACNRRFNRLKTRYNLTVRCGNFRLRELCFSFPETLKTMIEEGDYNSKTIFNVNEAGLSWKEDT</sequence>
<comment type="caution">
    <text evidence="1">The sequence shown here is derived from an EMBL/GenBank/DDBJ whole genome shotgun (WGS) entry which is preliminary data.</text>
</comment>
<dbReference type="Proteomes" id="UP001054837">
    <property type="component" value="Unassembled WGS sequence"/>
</dbReference>
<gene>
    <name evidence="1" type="ORF">CDAR_21391</name>
</gene>
<proteinExistence type="predicted"/>
<name>A0AAV4VZ98_9ARAC</name>
<organism evidence="1 2">
    <name type="scientific">Caerostris darwini</name>
    <dbReference type="NCBI Taxonomy" id="1538125"/>
    <lineage>
        <taxon>Eukaryota</taxon>
        <taxon>Metazoa</taxon>
        <taxon>Ecdysozoa</taxon>
        <taxon>Arthropoda</taxon>
        <taxon>Chelicerata</taxon>
        <taxon>Arachnida</taxon>
        <taxon>Araneae</taxon>
        <taxon>Araneomorphae</taxon>
        <taxon>Entelegynae</taxon>
        <taxon>Araneoidea</taxon>
        <taxon>Araneidae</taxon>
        <taxon>Caerostris</taxon>
    </lineage>
</organism>